<dbReference type="GO" id="GO:0004459">
    <property type="term" value="F:L-lactate dehydrogenase (NAD+) activity"/>
    <property type="evidence" value="ECO:0007669"/>
    <property type="project" value="UniProtKB-EC"/>
</dbReference>
<accession>A0A2H5XAM5</accession>
<evidence type="ECO:0000256" key="2">
    <source>
        <dbReference type="ARBA" id="ARBA00023027"/>
    </source>
</evidence>
<dbReference type="GO" id="GO:0006089">
    <property type="term" value="P:lactate metabolic process"/>
    <property type="evidence" value="ECO:0007669"/>
    <property type="project" value="TreeGrafter"/>
</dbReference>
<sequence length="346" mass="37207">MRIAVLGAGADVGRVICFALAQSPLLNAGDVLVLIGRQDGKSAFVVRGMAEDFAEAFADKALQVIPSVDPADAWGDAVIVVASAPDPAHFTRIFHRERLAEDNCRLLLNLMPVLRANRNRIGWVIIVTNPNELAVWLLTEAIESDRVLATGALVDSWRFRSELARDLGIAPHRVCAWAGGEHGPNMLFFWSTVRVDGVPVDPYALHPLRCPDRAAFERAKADAFAVVERVLAAEGLDAAYRALRPFPVEVRAVVKSYLTHTSGAKTGGIAAQAVLTLLRATQGATPTILCAQCVSPYGTVGLPVAISRAGVTPRPDLLSPDEEAALRRVGATVRERLHRLRAAVTV</sequence>
<organism evidence="6 7">
    <name type="scientific">Candidatus Fervidibacter japonicus</name>
    <dbReference type="NCBI Taxonomy" id="2035412"/>
    <lineage>
        <taxon>Bacteria</taxon>
        <taxon>Candidatus Fervidibacterota</taxon>
        <taxon>Candidatus Fervidibacter</taxon>
    </lineage>
</organism>
<keyword evidence="1 6" id="KW-0560">Oxidoreductase</keyword>
<dbReference type="PANTHER" id="PTHR43128">
    <property type="entry name" value="L-2-HYDROXYCARBOXYLATE DEHYDROGENASE (NAD(P)(+))"/>
    <property type="match status" value="1"/>
</dbReference>
<dbReference type="EMBL" id="BEHT01000008">
    <property type="protein sequence ID" value="GBC98242.1"/>
    <property type="molecule type" value="Genomic_DNA"/>
</dbReference>
<keyword evidence="2 4" id="KW-0520">NAD</keyword>
<evidence type="ECO:0000259" key="5">
    <source>
        <dbReference type="Pfam" id="PF00056"/>
    </source>
</evidence>
<dbReference type="InterPro" id="IPR001236">
    <property type="entry name" value="Lactate/malate_DH_N"/>
</dbReference>
<comment type="caution">
    <text evidence="6">The sequence shown here is derived from an EMBL/GenBank/DDBJ whole genome shotgun (WGS) entry which is preliminary data.</text>
</comment>
<dbReference type="EC" id="1.1.1.27" evidence="6"/>
<dbReference type="SUPFAM" id="SSF51735">
    <property type="entry name" value="NAD(P)-binding Rossmann-fold domains"/>
    <property type="match status" value="1"/>
</dbReference>
<feature type="domain" description="Lactate/malate dehydrogenase N-terminal" evidence="5">
    <location>
        <begin position="1"/>
        <end position="140"/>
    </location>
</feature>
<dbReference type="Proteomes" id="UP000236173">
    <property type="component" value="Unassembled WGS sequence"/>
</dbReference>
<feature type="binding site" evidence="4">
    <location>
        <begin position="127"/>
        <end position="129"/>
    </location>
    <ligand>
        <name>NAD(+)</name>
        <dbReference type="ChEBI" id="CHEBI:57540"/>
    </ligand>
</feature>
<reference evidence="7" key="1">
    <citation type="submission" date="2017-09" db="EMBL/GenBank/DDBJ databases">
        <title>Metaegenomics of thermophilic ammonia-oxidizing enrichment culture.</title>
        <authorList>
            <person name="Kato S."/>
            <person name="Suzuki K."/>
        </authorList>
    </citation>
    <scope>NUCLEOTIDE SEQUENCE [LARGE SCALE GENOMIC DNA]</scope>
</reference>
<dbReference type="InterPro" id="IPR001557">
    <property type="entry name" value="L-lactate/malate_DH"/>
</dbReference>
<evidence type="ECO:0000256" key="3">
    <source>
        <dbReference type="PIRSR" id="PIRSR000102-1"/>
    </source>
</evidence>
<dbReference type="InterPro" id="IPR036291">
    <property type="entry name" value="NAD(P)-bd_dom_sf"/>
</dbReference>
<evidence type="ECO:0000313" key="7">
    <source>
        <dbReference type="Proteomes" id="UP000236173"/>
    </source>
</evidence>
<dbReference type="SUPFAM" id="SSF56327">
    <property type="entry name" value="LDH C-terminal domain-like"/>
    <property type="match status" value="1"/>
</dbReference>
<proteinExistence type="predicted"/>
<dbReference type="InterPro" id="IPR015955">
    <property type="entry name" value="Lactate_DH/Glyco_Ohase_4_C"/>
</dbReference>
<dbReference type="AlphaFoldDB" id="A0A2H5XAM5"/>
<feature type="active site" description="Proton acceptor" evidence="3">
    <location>
        <position position="182"/>
    </location>
</feature>
<feature type="binding site" evidence="4">
    <location>
        <begin position="7"/>
        <end position="13"/>
    </location>
    <ligand>
        <name>NAD(+)</name>
        <dbReference type="ChEBI" id="CHEBI:57540"/>
    </ligand>
</feature>
<protein>
    <submittedName>
        <fullName evidence="6">L-lactate dehydrogenase</fullName>
        <ecNumber evidence="6">1.1.1.27</ecNumber>
    </submittedName>
</protein>
<dbReference type="Gene3D" id="3.40.50.720">
    <property type="entry name" value="NAD(P)-binding Rossmann-like Domain"/>
    <property type="match status" value="1"/>
</dbReference>
<evidence type="ECO:0000256" key="4">
    <source>
        <dbReference type="PIRSR" id="PIRSR000102-3"/>
    </source>
</evidence>
<evidence type="ECO:0000256" key="1">
    <source>
        <dbReference type="ARBA" id="ARBA00023002"/>
    </source>
</evidence>
<name>A0A2H5XAM5_9BACT</name>
<dbReference type="PIRSF" id="PIRSF000102">
    <property type="entry name" value="Lac_mal_DH"/>
    <property type="match status" value="1"/>
</dbReference>
<dbReference type="Gene3D" id="3.90.110.10">
    <property type="entry name" value="Lactate dehydrogenase/glycoside hydrolase, family 4, C-terminal"/>
    <property type="match status" value="1"/>
</dbReference>
<gene>
    <name evidence="6" type="primary">ldh_1</name>
    <name evidence="6" type="ORF">HRbin17_00742</name>
</gene>
<evidence type="ECO:0000313" key="6">
    <source>
        <dbReference type="EMBL" id="GBC98242.1"/>
    </source>
</evidence>
<feature type="binding site" evidence="4">
    <location>
        <position position="103"/>
    </location>
    <ligand>
        <name>NAD(+)</name>
        <dbReference type="ChEBI" id="CHEBI:57540"/>
    </ligand>
</feature>
<dbReference type="Pfam" id="PF00056">
    <property type="entry name" value="Ldh_1_N"/>
    <property type="match status" value="1"/>
</dbReference>
<dbReference type="PANTHER" id="PTHR43128:SF16">
    <property type="entry name" value="L-LACTATE DEHYDROGENASE"/>
    <property type="match status" value="1"/>
</dbReference>